<dbReference type="Pfam" id="PF01841">
    <property type="entry name" value="Transglut_core"/>
    <property type="match status" value="1"/>
</dbReference>
<protein>
    <submittedName>
        <fullName evidence="3">Cell wall hydrolase/autolysin</fullName>
    </submittedName>
</protein>
<sequence length="366" mass="41366">MKKIPVLACSSVAILALGLSIALPSGFAQNVENTTNQSVQTISENTIHSETASSGPVTLKASWDETKLGSPTTFHVEATGGSDKYMFRMDAPSYSSPDEYAFESVADPSRSDWTKYTSETTSHDYEFTMMASGTYNFHFYVMDKTAGVYYLRVNFNIQVSDPNYPSINEIVSEAVAQSEKETDGTEYAKAVWLHDWLIGRMEYDSTLKWSSAESALSRGFGTCQSYESAYSKLLTKAGIENVETRDTKDAHTWNAVKIDGDWYQIDATWDDSNDNWYGFDQRHLYFGLTDELMTIAHPGHESMYQTEGYAQRSTSLKDNYYVRSGEADQWADKYAERIQKHLDALDKTFTVEITSEFLRTFGFVLR</sequence>
<organism evidence="3">
    <name type="scientific">uncultured bacterium Contig1474_n_1484_cl</name>
    <dbReference type="NCBI Taxonomy" id="1393433"/>
    <lineage>
        <taxon>Bacteria</taxon>
        <taxon>environmental samples</taxon>
    </lineage>
</organism>
<keyword evidence="3" id="KW-0378">Hydrolase</keyword>
<dbReference type="SUPFAM" id="SSF54001">
    <property type="entry name" value="Cysteine proteinases"/>
    <property type="match status" value="1"/>
</dbReference>
<dbReference type="InterPro" id="IPR002931">
    <property type="entry name" value="Transglutaminase-like"/>
</dbReference>
<dbReference type="GO" id="GO:0016787">
    <property type="term" value="F:hydrolase activity"/>
    <property type="evidence" value="ECO:0007669"/>
    <property type="project" value="UniProtKB-KW"/>
</dbReference>
<evidence type="ECO:0000256" key="1">
    <source>
        <dbReference type="SAM" id="SignalP"/>
    </source>
</evidence>
<dbReference type="AlphaFoldDB" id="W0FN84"/>
<feature type="signal peptide" evidence="1">
    <location>
        <begin position="1"/>
        <end position="28"/>
    </location>
</feature>
<dbReference type="EMBL" id="KC246878">
    <property type="protein sequence ID" value="AHF26386.1"/>
    <property type="molecule type" value="Genomic_DNA"/>
</dbReference>
<dbReference type="SMART" id="SM00460">
    <property type="entry name" value="TGc"/>
    <property type="match status" value="1"/>
</dbReference>
<name>W0FN84_9BACT</name>
<evidence type="ECO:0000313" key="3">
    <source>
        <dbReference type="EMBL" id="AHF26386.1"/>
    </source>
</evidence>
<reference evidence="3" key="1">
    <citation type="journal article" date="2013" name="PLoS ONE">
        <title>Metagenomic insights into the carbohydrate-active enzymes carried by the microorganisms adhering to solid digesta in the rumen of cows.</title>
        <authorList>
            <person name="Wang L."/>
            <person name="Hatem A."/>
            <person name="Catalyurek U.V."/>
            <person name="Morrison M."/>
            <person name="Yu Z."/>
        </authorList>
    </citation>
    <scope>NUCLEOTIDE SEQUENCE</scope>
</reference>
<dbReference type="InterPro" id="IPR038765">
    <property type="entry name" value="Papain-like_cys_pep_sf"/>
</dbReference>
<proteinExistence type="predicted"/>
<keyword evidence="1" id="KW-0732">Signal</keyword>
<evidence type="ECO:0000259" key="2">
    <source>
        <dbReference type="SMART" id="SM00460"/>
    </source>
</evidence>
<feature type="chain" id="PRO_5004788734" evidence="1">
    <location>
        <begin position="29"/>
        <end position="366"/>
    </location>
</feature>
<feature type="domain" description="Transglutaminase-like" evidence="2">
    <location>
        <begin position="215"/>
        <end position="269"/>
    </location>
</feature>
<dbReference type="Gene3D" id="3.10.620.30">
    <property type="match status" value="1"/>
</dbReference>
<accession>W0FN84</accession>